<feature type="domain" description="Nudix hydrolase" evidence="4">
    <location>
        <begin position="41"/>
        <end position="169"/>
    </location>
</feature>
<dbReference type="InterPro" id="IPR015797">
    <property type="entry name" value="NUDIX_hydrolase-like_dom_sf"/>
</dbReference>
<dbReference type="InterPro" id="IPR000086">
    <property type="entry name" value="NUDIX_hydrolase_dom"/>
</dbReference>
<dbReference type="InterPro" id="IPR020084">
    <property type="entry name" value="NUDIX_hydrolase_CS"/>
</dbReference>
<comment type="similarity">
    <text evidence="3">Belongs to the Nudix hydrolase family.</text>
</comment>
<dbReference type="SUPFAM" id="SSF55811">
    <property type="entry name" value="Nudix"/>
    <property type="match status" value="1"/>
</dbReference>
<evidence type="ECO:0000256" key="2">
    <source>
        <dbReference type="ARBA" id="ARBA00022801"/>
    </source>
</evidence>
<dbReference type="PANTHER" id="PTHR11839">
    <property type="entry name" value="UDP/ADP-SUGAR PYROPHOSPHATASE"/>
    <property type="match status" value="1"/>
</dbReference>
<dbReference type="AlphaFoldDB" id="A0AA37MX62"/>
<organism evidence="5 6">
    <name type="scientific">Faecalibacterium gallinarum</name>
    <dbReference type="NCBI Taxonomy" id="2903556"/>
    <lineage>
        <taxon>Bacteria</taxon>
        <taxon>Bacillati</taxon>
        <taxon>Bacillota</taxon>
        <taxon>Clostridia</taxon>
        <taxon>Eubacteriales</taxon>
        <taxon>Oscillospiraceae</taxon>
        <taxon>Faecalibacterium</taxon>
    </lineage>
</organism>
<protein>
    <submittedName>
        <fullName evidence="5">ADP-ribose pyrophosphatase</fullName>
    </submittedName>
</protein>
<keyword evidence="2 3" id="KW-0378">Hydrolase</keyword>
<dbReference type="PANTHER" id="PTHR11839:SF18">
    <property type="entry name" value="NUDIX HYDROLASE DOMAIN-CONTAINING PROTEIN"/>
    <property type="match status" value="1"/>
</dbReference>
<dbReference type="Pfam" id="PF00293">
    <property type="entry name" value="NUDIX"/>
    <property type="match status" value="1"/>
</dbReference>
<dbReference type="GO" id="GO:0016462">
    <property type="term" value="F:pyrophosphatase activity"/>
    <property type="evidence" value="ECO:0007669"/>
    <property type="project" value="UniProtKB-ARBA"/>
</dbReference>
<proteinExistence type="inferred from homology"/>
<reference evidence="5" key="1">
    <citation type="journal article" date="2022" name="Int. J. Syst. Evol. Microbiol.">
        <title>Genome-based, phenotypic and chemotaxonomic classification of Faecalibacterium strains: proposal of three novel species Faecalibacterium duncaniae sp. nov., Faecalibacterium hattorii sp. nov. and Faecalibacterium gallinarum sp. nov. .</title>
        <authorList>
            <person name="Sakamoto M."/>
            <person name="Sakurai N."/>
            <person name="Tanno H."/>
            <person name="Iino T."/>
            <person name="Ohkuma M."/>
            <person name="Endo A."/>
        </authorList>
    </citation>
    <scope>NUCLEOTIDE SEQUENCE</scope>
    <source>
        <strain evidence="5">JCM 17207</strain>
    </source>
</reference>
<dbReference type="GO" id="GO:0006753">
    <property type="term" value="P:nucleoside phosphate metabolic process"/>
    <property type="evidence" value="ECO:0007669"/>
    <property type="project" value="TreeGrafter"/>
</dbReference>
<dbReference type="PROSITE" id="PS51462">
    <property type="entry name" value="NUDIX"/>
    <property type="match status" value="1"/>
</dbReference>
<evidence type="ECO:0000256" key="3">
    <source>
        <dbReference type="RuleBase" id="RU003476"/>
    </source>
</evidence>
<dbReference type="PRINTS" id="PR00502">
    <property type="entry name" value="NUDIXFAMILY"/>
</dbReference>
<evidence type="ECO:0000259" key="4">
    <source>
        <dbReference type="PROSITE" id="PS51462"/>
    </source>
</evidence>
<keyword evidence="6" id="KW-1185">Reference proteome</keyword>
<dbReference type="GO" id="GO:0019693">
    <property type="term" value="P:ribose phosphate metabolic process"/>
    <property type="evidence" value="ECO:0007669"/>
    <property type="project" value="TreeGrafter"/>
</dbReference>
<evidence type="ECO:0000256" key="1">
    <source>
        <dbReference type="ARBA" id="ARBA00001946"/>
    </source>
</evidence>
<gene>
    <name evidence="5" type="ORF">JCM17207_01820</name>
</gene>
<comment type="caution">
    <text evidence="5">The sequence shown here is derived from an EMBL/GenBank/DDBJ whole genome shotgun (WGS) entry which is preliminary data.</text>
</comment>
<comment type="cofactor">
    <cofactor evidence="1">
        <name>Mg(2+)</name>
        <dbReference type="ChEBI" id="CHEBI:18420"/>
    </cofactor>
</comment>
<accession>A0AA37MX62</accession>
<name>A0AA37MX62_9FIRM</name>
<sequence>MDVHFEKTLSSEEIYVGKVFTITRDQALLEDGSTSQRDVVHHHGGACILPYFEDGTICMVRQFRYAMQKELWELPAGKLEKDENPFEAAKRELNEECGLTADEYISLGELYPTVGYDTEVIYTWIARGLHSAQMHLDGDEFLTPERVPLEKAYQMVLAGEICDAKTVAGILKLKALIAEGKI</sequence>
<dbReference type="Proteomes" id="UP001055185">
    <property type="component" value="Unassembled WGS sequence"/>
</dbReference>
<dbReference type="RefSeq" id="WP_238315584.1">
    <property type="nucleotide sequence ID" value="NZ_BQKV01000011.1"/>
</dbReference>
<dbReference type="InterPro" id="IPR020476">
    <property type="entry name" value="Nudix_hydrolase"/>
</dbReference>
<evidence type="ECO:0000313" key="5">
    <source>
        <dbReference type="EMBL" id="GJN63557.1"/>
    </source>
</evidence>
<dbReference type="EMBL" id="BQKV01000011">
    <property type="protein sequence ID" value="GJN63557.1"/>
    <property type="molecule type" value="Genomic_DNA"/>
</dbReference>
<dbReference type="PROSITE" id="PS00893">
    <property type="entry name" value="NUDIX_BOX"/>
    <property type="match status" value="1"/>
</dbReference>
<dbReference type="Gene3D" id="3.90.79.10">
    <property type="entry name" value="Nucleoside Triphosphate Pyrophosphohydrolase"/>
    <property type="match status" value="1"/>
</dbReference>
<evidence type="ECO:0000313" key="6">
    <source>
        <dbReference type="Proteomes" id="UP001055185"/>
    </source>
</evidence>